<sequence>MYANVGGGSEVEPVEVHDLGPGGDEVVDQLLLAAGAGVHLGQGAELGLRAEDEVEAGGGPLLGARLAVGALEDVLGVVDGLPLGGHVQQVDEEVVGQDTRAGGEDAVGRAVKVGVDGAETADEDGQLGGGELEEVGAVDEGLLLLDTARGLAVVAEAVSDGLEVVELLDVGLLLGGVGTARDEGHDRADTGGVGSALYGGGTGEDDEISQGDALAGGLGFVERGLDALEDAEDLGQLLRADVATVGTTTLVAATESRGRSPGGGDELGDAETRVEDLALEAQDIIAINEQVVDSRDRVLPEELLLGNLRAQVEDARTHVTMGELEPGAGEGIVELVWVLEEMARDLLVLRIGSESNVSHQHSGGVLLGLVEGIGDEVVGILCDELWGTARALDELPLIAEQVLEEVVAPPGGSLGPDNLQTRCDGIGTLSGLVAVLPAQTVLLDGSTLGFGADMAVGSGAVRLAKGVTTSNQGDGLLVVHGHAGKRLADVVGGSDGVGVGVGAAGIDVDQTHVGGSQGLLEALGMCLAVLVLQRGAGGEALVPALGEEAGLGTPVDGLVGLPGVGAATGEAKGLEAHGLEGDVAGEDHQVGPGDLVAILLLDGPQQAAGLVEVAVIGPAGERGESLLTLARKKKKTPIDHMQTEGLRALSYLATAASAVKDTVGTSRVPGHADEETAVVAEIGWPPILGIGHQGRQVGLEGIVVEALELLGVVKVGAEGIRGNSVLAQDVEAEQLGPPVAVLGAAASDVGLGVGALALTHGDEAGANRAVWEEEKSSWFWSPEKAEEKKQSSVNNELAGRRSYTDGTMLRFRLGWEGEGRNSKG</sequence>
<accession>A0ACA9TP05</accession>
<dbReference type="Proteomes" id="UP000836387">
    <property type="component" value="Unassembled WGS sequence"/>
</dbReference>
<gene>
    <name evidence="1" type="ORF">CRV2_00009474</name>
</gene>
<organism evidence="1 2">
    <name type="scientific">Clonostachys rosea f. rosea IK726</name>
    <dbReference type="NCBI Taxonomy" id="1349383"/>
    <lineage>
        <taxon>Eukaryota</taxon>
        <taxon>Fungi</taxon>
        <taxon>Dikarya</taxon>
        <taxon>Ascomycota</taxon>
        <taxon>Pezizomycotina</taxon>
        <taxon>Sordariomycetes</taxon>
        <taxon>Hypocreomycetidae</taxon>
        <taxon>Hypocreales</taxon>
        <taxon>Bionectriaceae</taxon>
        <taxon>Clonostachys</taxon>
    </lineage>
</organism>
<reference evidence="1" key="1">
    <citation type="submission" date="2020-04" db="EMBL/GenBank/DDBJ databases">
        <authorList>
            <person name="Broberg M."/>
        </authorList>
    </citation>
    <scope>NUCLEOTIDE SEQUENCE</scope>
</reference>
<evidence type="ECO:0000313" key="2">
    <source>
        <dbReference type="Proteomes" id="UP000836387"/>
    </source>
</evidence>
<evidence type="ECO:0000313" key="1">
    <source>
        <dbReference type="EMBL" id="CAG9942539.1"/>
    </source>
</evidence>
<proteinExistence type="predicted"/>
<reference evidence="1" key="2">
    <citation type="submission" date="2021-10" db="EMBL/GenBank/DDBJ databases">
        <authorList>
            <person name="Piombo E."/>
        </authorList>
    </citation>
    <scope>NUCLEOTIDE SEQUENCE</scope>
</reference>
<keyword evidence="2" id="KW-1185">Reference proteome</keyword>
<protein>
    <submittedName>
        <fullName evidence="1">Uncharacterized protein</fullName>
    </submittedName>
</protein>
<dbReference type="EMBL" id="CADEHS020000006">
    <property type="protein sequence ID" value="CAG9942539.1"/>
    <property type="molecule type" value="Genomic_DNA"/>
</dbReference>
<comment type="caution">
    <text evidence="1">The sequence shown here is derived from an EMBL/GenBank/DDBJ whole genome shotgun (WGS) entry which is preliminary data.</text>
</comment>
<name>A0ACA9TP05_BIOOC</name>